<evidence type="ECO:0000259" key="1">
    <source>
        <dbReference type="Pfam" id="PF22522"/>
    </source>
</evidence>
<protein>
    <recommendedName>
        <fullName evidence="1">DUF6998 domain-containing protein</fullName>
    </recommendedName>
</protein>
<dbReference type="KEGG" id="dru:Desru_1109"/>
<dbReference type="InterPro" id="IPR054267">
    <property type="entry name" value="DUF6998"/>
</dbReference>
<dbReference type="Pfam" id="PF22522">
    <property type="entry name" value="DUF6998"/>
    <property type="match status" value="1"/>
</dbReference>
<evidence type="ECO:0000313" key="3">
    <source>
        <dbReference type="Proteomes" id="UP000009234"/>
    </source>
</evidence>
<organism evidence="2 3">
    <name type="scientific">Desulforamulus ruminis (strain ATCC 23193 / DSM 2154 / NCIMB 8452 / DL)</name>
    <name type="common">Desulfotomaculum ruminis</name>
    <dbReference type="NCBI Taxonomy" id="696281"/>
    <lineage>
        <taxon>Bacteria</taxon>
        <taxon>Bacillati</taxon>
        <taxon>Bacillota</taxon>
        <taxon>Clostridia</taxon>
        <taxon>Eubacteriales</taxon>
        <taxon>Peptococcaceae</taxon>
        <taxon>Desulforamulus</taxon>
    </lineage>
</organism>
<sequence length="151" mass="17335">MEEKILGFFNAVQDLKKAGIIRSDKYLGDIGEYICEQLYKIKLSDSKREKGYDGIAEGKKYQVKFHNSQTRTNIYLGKPKEYDIVLVVLGPESLLRKGLNCVDSFIVYKFTSSEVEKFKNKSGYSCGKAQFKEDNIDKKYNIPSLQPCHLQ</sequence>
<evidence type="ECO:0000313" key="2">
    <source>
        <dbReference type="EMBL" id="AEG59384.1"/>
    </source>
</evidence>
<feature type="domain" description="DUF6998" evidence="1">
    <location>
        <begin position="27"/>
        <end position="117"/>
    </location>
</feature>
<dbReference type="AlphaFoldDB" id="F6DM42"/>
<name>F6DM42_DESRL</name>
<reference evidence="2 3" key="2">
    <citation type="journal article" date="2012" name="Stand. Genomic Sci.">
        <title>Complete genome sequence of the sulfate-reducing firmicute Desulfotomaculum ruminis type strain (DL(T)).</title>
        <authorList>
            <person name="Spring S."/>
            <person name="Visser M."/>
            <person name="Lu M."/>
            <person name="Copeland A."/>
            <person name="Lapidus A."/>
            <person name="Lucas S."/>
            <person name="Cheng J.F."/>
            <person name="Han C."/>
            <person name="Tapia R."/>
            <person name="Goodwin L.A."/>
            <person name="Pitluck S."/>
            <person name="Ivanova N."/>
            <person name="Land M."/>
            <person name="Hauser L."/>
            <person name="Larimer F."/>
            <person name="Rohde M."/>
            <person name="Goker M."/>
            <person name="Detter J.C."/>
            <person name="Kyrpides N.C."/>
            <person name="Woyke T."/>
            <person name="Schaap P.J."/>
            <person name="Plugge C.M."/>
            <person name="Muyzer G."/>
            <person name="Kuever J."/>
            <person name="Pereira I.A."/>
            <person name="Parshina S.N."/>
            <person name="Bernier-Latmani R."/>
            <person name="Stams A.J."/>
            <person name="Klenk H.P."/>
        </authorList>
    </citation>
    <scope>NUCLEOTIDE SEQUENCE [LARGE SCALE GENOMIC DNA]</scope>
    <source>
        <strain evidence="3">ATCC 23193 / DSM 2154 / NCIB 8452 / DL</strain>
    </source>
</reference>
<reference evidence="3" key="1">
    <citation type="submission" date="2011-05" db="EMBL/GenBank/DDBJ databases">
        <title>Complete sequence of Desulfotomaculum ruminis DSM 2154.</title>
        <authorList>
            <person name="Lucas S."/>
            <person name="Copeland A."/>
            <person name="Lapidus A."/>
            <person name="Cheng J.-F."/>
            <person name="Goodwin L."/>
            <person name="Pitluck S."/>
            <person name="Lu M."/>
            <person name="Detter J.C."/>
            <person name="Han C."/>
            <person name="Tapia R."/>
            <person name="Land M."/>
            <person name="Hauser L."/>
            <person name="Kyrpides N."/>
            <person name="Ivanova N."/>
            <person name="Mikhailova N."/>
            <person name="Pagani I."/>
            <person name="Stams A.J.M."/>
            <person name="Plugge C.M."/>
            <person name="Muyzer G."/>
            <person name="Kuever J."/>
            <person name="Parshina S.N."/>
            <person name="Ivanova A.E."/>
            <person name="Nazina T.N."/>
            <person name="Brambilla E."/>
            <person name="Spring S."/>
            <person name="Klenk H.-P."/>
            <person name="Woyke T."/>
        </authorList>
    </citation>
    <scope>NUCLEOTIDE SEQUENCE [LARGE SCALE GENOMIC DNA]</scope>
    <source>
        <strain evidence="3">ATCC 23193 / DSM 2154 / NCIB 8452 / DL</strain>
    </source>
</reference>
<gene>
    <name evidence="2" type="ordered locus">Desru_1109</name>
</gene>
<proteinExistence type="predicted"/>
<dbReference type="OrthoDB" id="1231056at2"/>
<dbReference type="HOGENOM" id="CLU_1728459_0_0_9"/>
<dbReference type="Proteomes" id="UP000009234">
    <property type="component" value="Chromosome"/>
</dbReference>
<dbReference type="EMBL" id="CP002780">
    <property type="protein sequence ID" value="AEG59384.1"/>
    <property type="molecule type" value="Genomic_DNA"/>
</dbReference>
<accession>F6DM42</accession>
<dbReference type="RefSeq" id="WP_013841155.1">
    <property type="nucleotide sequence ID" value="NC_015589.1"/>
</dbReference>
<keyword evidence="3" id="KW-1185">Reference proteome</keyword>